<dbReference type="PROSITE" id="PS51781">
    <property type="entry name" value="SH3B"/>
    <property type="match status" value="1"/>
</dbReference>
<name>A0A3D9CDI7_9FLAO</name>
<keyword evidence="3" id="KW-1185">Reference proteome</keyword>
<protein>
    <recommendedName>
        <fullName evidence="1">SH3b domain-containing protein</fullName>
    </recommendedName>
</protein>
<feature type="domain" description="SH3b" evidence="1">
    <location>
        <begin position="25"/>
        <end position="88"/>
    </location>
</feature>
<evidence type="ECO:0000259" key="1">
    <source>
        <dbReference type="PROSITE" id="PS51781"/>
    </source>
</evidence>
<evidence type="ECO:0000313" key="3">
    <source>
        <dbReference type="Proteomes" id="UP000256686"/>
    </source>
</evidence>
<dbReference type="AlphaFoldDB" id="A0A3D9CDI7"/>
<organism evidence="2 3">
    <name type="scientific">Chryseobacterium pennae</name>
    <dbReference type="NCBI Taxonomy" id="2258962"/>
    <lineage>
        <taxon>Bacteria</taxon>
        <taxon>Pseudomonadati</taxon>
        <taxon>Bacteroidota</taxon>
        <taxon>Flavobacteriia</taxon>
        <taxon>Flavobacteriales</taxon>
        <taxon>Weeksellaceae</taxon>
        <taxon>Chryseobacterium group</taxon>
        <taxon>Chryseobacterium</taxon>
    </lineage>
</organism>
<comment type="caution">
    <text evidence="2">The sequence shown here is derived from an EMBL/GenBank/DDBJ whole genome shotgun (WGS) entry which is preliminary data.</text>
</comment>
<dbReference type="Gene3D" id="2.30.30.40">
    <property type="entry name" value="SH3 Domains"/>
    <property type="match status" value="1"/>
</dbReference>
<dbReference type="EMBL" id="QNVT01000002">
    <property type="protein sequence ID" value="REC63980.1"/>
    <property type="molecule type" value="Genomic_DNA"/>
</dbReference>
<dbReference type="Proteomes" id="UP000256686">
    <property type="component" value="Unassembled WGS sequence"/>
</dbReference>
<reference evidence="3" key="1">
    <citation type="submission" date="2018-06" db="EMBL/GenBank/DDBJ databases">
        <authorList>
            <person name="Lum Nde A."/>
            <person name="Hugo C."/>
        </authorList>
    </citation>
    <scope>NUCLEOTIDE SEQUENCE [LARGE SCALE GENOMIC DNA]</scope>
    <source>
        <strain evidence="3">1_F178</strain>
    </source>
</reference>
<dbReference type="Pfam" id="PF08239">
    <property type="entry name" value="SH3_3"/>
    <property type="match status" value="1"/>
</dbReference>
<evidence type="ECO:0000313" key="2">
    <source>
        <dbReference type="EMBL" id="REC63980.1"/>
    </source>
</evidence>
<sequence>MFHFNQNIQNTLKGYIINSEKTASQSSAIIIDLDGYTNLRKDKNTSSEILQKIKSGEHIEVLDNARDWFLVKTKEEKEGYIHKSRLKK</sequence>
<dbReference type="RefSeq" id="WP_115969160.1">
    <property type="nucleotide sequence ID" value="NZ_QNVT01000002.1"/>
</dbReference>
<gene>
    <name evidence="2" type="ORF">DRF65_02870</name>
</gene>
<dbReference type="InterPro" id="IPR003646">
    <property type="entry name" value="SH3-like_bac-type"/>
</dbReference>
<accession>A0A3D9CDI7</accession>
<proteinExistence type="predicted"/>